<dbReference type="AlphaFoldDB" id="A0A229SEP7"/>
<accession>A0A229SEP7</accession>
<feature type="region of interest" description="Disordered" evidence="1">
    <location>
        <begin position="49"/>
        <end position="68"/>
    </location>
</feature>
<feature type="transmembrane region" description="Helical" evidence="2">
    <location>
        <begin position="132"/>
        <end position="153"/>
    </location>
</feature>
<evidence type="ECO:0008006" key="5">
    <source>
        <dbReference type="Google" id="ProtNLM"/>
    </source>
</evidence>
<feature type="transmembrane region" description="Helical" evidence="2">
    <location>
        <begin position="189"/>
        <end position="212"/>
    </location>
</feature>
<keyword evidence="4" id="KW-1185">Reference proteome</keyword>
<dbReference type="EMBL" id="NMQT01000025">
    <property type="protein sequence ID" value="OXM57376.1"/>
    <property type="molecule type" value="Genomic_DNA"/>
</dbReference>
<keyword evidence="2" id="KW-1133">Transmembrane helix</keyword>
<reference evidence="3 4" key="1">
    <citation type="submission" date="2017-07" db="EMBL/GenBank/DDBJ databases">
        <title>Amycolatopsis thailandensis Genome sequencing and assembly.</title>
        <authorList>
            <person name="Kaur N."/>
            <person name="Mayilraj S."/>
        </authorList>
    </citation>
    <scope>NUCLEOTIDE SEQUENCE [LARGE SCALE GENOMIC DNA]</scope>
    <source>
        <strain evidence="3 4">JCM 16380</strain>
    </source>
</reference>
<protein>
    <recommendedName>
        <fullName evidence="5">DUF2537 domain-containing protein</fullName>
    </recommendedName>
</protein>
<dbReference type="InterPro" id="IPR024244">
    <property type="entry name" value="DUF2537"/>
</dbReference>
<comment type="caution">
    <text evidence="3">The sequence shown here is derived from an EMBL/GenBank/DDBJ whole genome shotgun (WGS) entry which is preliminary data.</text>
</comment>
<evidence type="ECO:0000313" key="4">
    <source>
        <dbReference type="Proteomes" id="UP000215223"/>
    </source>
</evidence>
<dbReference type="OrthoDB" id="3573230at2"/>
<dbReference type="Pfam" id="PF10801">
    <property type="entry name" value="DUF2537"/>
    <property type="match status" value="1"/>
</dbReference>
<keyword evidence="2" id="KW-0812">Transmembrane</keyword>
<sequence>MELRIREGRAVLAGPDGGSAREVDPHSLAIGSDLAQALHEWARVASAVGAARPGDSGDPDSGDTGTEAVSVVSQRGRQLAQRVAATMGTSVRFVDPVSGEGVIVDPPTPAPRSELARRLFGTPDPAGEPTPWLTGLTISAFVAAVVVVAMLALANTLARETSGWLALLASAVVTAGIAPSLWLARRVPIVRWASFGAAAGIVIAWIGVLVVVF</sequence>
<dbReference type="Proteomes" id="UP000215223">
    <property type="component" value="Unassembled WGS sequence"/>
</dbReference>
<organism evidence="3 4">
    <name type="scientific">Amycolatopsis thailandensis</name>
    <dbReference type="NCBI Taxonomy" id="589330"/>
    <lineage>
        <taxon>Bacteria</taxon>
        <taxon>Bacillati</taxon>
        <taxon>Actinomycetota</taxon>
        <taxon>Actinomycetes</taxon>
        <taxon>Pseudonocardiales</taxon>
        <taxon>Pseudonocardiaceae</taxon>
        <taxon>Amycolatopsis</taxon>
    </lineage>
</organism>
<feature type="transmembrane region" description="Helical" evidence="2">
    <location>
        <begin position="165"/>
        <end position="183"/>
    </location>
</feature>
<gene>
    <name evidence="3" type="ORF">CFP71_08100</name>
</gene>
<keyword evidence="2" id="KW-0472">Membrane</keyword>
<proteinExistence type="predicted"/>
<evidence type="ECO:0000313" key="3">
    <source>
        <dbReference type="EMBL" id="OXM57376.1"/>
    </source>
</evidence>
<evidence type="ECO:0000256" key="2">
    <source>
        <dbReference type="SAM" id="Phobius"/>
    </source>
</evidence>
<evidence type="ECO:0000256" key="1">
    <source>
        <dbReference type="SAM" id="MobiDB-lite"/>
    </source>
</evidence>
<name>A0A229SEP7_9PSEU</name>
<dbReference type="RefSeq" id="WP_093933207.1">
    <property type="nucleotide sequence ID" value="NZ_NMQT01000025.1"/>
</dbReference>